<comment type="caution">
    <text evidence="1">The sequence shown here is derived from an EMBL/GenBank/DDBJ whole genome shotgun (WGS) entry which is preliminary data.</text>
</comment>
<reference evidence="1" key="2">
    <citation type="journal article" date="2021" name="Microbiome">
        <title>Successional dynamics and alternative stable states in a saline activated sludge microbial community over 9 years.</title>
        <authorList>
            <person name="Wang Y."/>
            <person name="Ye J."/>
            <person name="Ju F."/>
            <person name="Liu L."/>
            <person name="Boyd J.A."/>
            <person name="Deng Y."/>
            <person name="Parks D.H."/>
            <person name="Jiang X."/>
            <person name="Yin X."/>
            <person name="Woodcroft B.J."/>
            <person name="Tyson G.W."/>
            <person name="Hugenholtz P."/>
            <person name="Polz M.F."/>
            <person name="Zhang T."/>
        </authorList>
    </citation>
    <scope>NUCLEOTIDE SEQUENCE</scope>
    <source>
        <strain evidence="1">HKST-UBA80</strain>
    </source>
</reference>
<organism evidence="1 2">
    <name type="scientific">candidate division WWE3 bacterium</name>
    <dbReference type="NCBI Taxonomy" id="2053526"/>
    <lineage>
        <taxon>Bacteria</taxon>
        <taxon>Katanobacteria</taxon>
    </lineage>
</organism>
<sequence length="339" mass="37898">MKRYFILVLLLILVCVVAALLFEGKRSSRLNDGLSRAALRNLTQGCGHKDCILAINNPSFESLENANSWLKDSDVVFGLSIPSSALYEEAGSFEQKSEQRLMGKPEFFIEKAYPKKILAWHQIVNDNFEGSLFSVTYCPVCGVANAFIGKVSDKNATFGVTGLILNSDLVMYDSVESSYWQQASGEPVFGPAVDRQENLSLLPIITTTWGQWKSKHPQTIVLSKETGFDNDYSVVLEDNFVSGLGSYSPDEVTDIRLDPFDIVYGIELRGVYKAYPSTYIESLDYGKEYVDEVGAKEVLLLKNADGQIVFSEKSSGEELEYLYGYWYAWSGIHSETEVF</sequence>
<dbReference type="Pfam" id="PF11376">
    <property type="entry name" value="DUF3179"/>
    <property type="match status" value="1"/>
</dbReference>
<name>A0A955IW32_UNCKA</name>
<dbReference type="Proteomes" id="UP000714817">
    <property type="component" value="Unassembled WGS sequence"/>
</dbReference>
<protein>
    <submittedName>
        <fullName evidence="1">DUF3179 domain-containing protein</fullName>
    </submittedName>
</protein>
<dbReference type="EMBL" id="JAGQNY010000006">
    <property type="protein sequence ID" value="MCA9302089.1"/>
    <property type="molecule type" value="Genomic_DNA"/>
</dbReference>
<gene>
    <name evidence="1" type="ORF">KDA10_01815</name>
</gene>
<dbReference type="AlphaFoldDB" id="A0A955IW32"/>
<accession>A0A955IW32</accession>
<evidence type="ECO:0000313" key="1">
    <source>
        <dbReference type="EMBL" id="MCA9302089.1"/>
    </source>
</evidence>
<proteinExistence type="predicted"/>
<evidence type="ECO:0000313" key="2">
    <source>
        <dbReference type="Proteomes" id="UP000714817"/>
    </source>
</evidence>
<reference evidence="1" key="1">
    <citation type="submission" date="2020-04" db="EMBL/GenBank/DDBJ databases">
        <authorList>
            <person name="Zhang T."/>
        </authorList>
    </citation>
    <scope>NUCLEOTIDE SEQUENCE</scope>
    <source>
        <strain evidence="1">HKST-UBA80</strain>
    </source>
</reference>
<dbReference type="InterPro" id="IPR021516">
    <property type="entry name" value="DUF3179"/>
</dbReference>